<reference evidence="2 3" key="1">
    <citation type="submission" date="2018-08" db="EMBL/GenBank/DDBJ databases">
        <title>Jishengella sp. nov., isolated from a root of Azadirachta indica A. Juss. var. siamensis Valenton.</title>
        <authorList>
            <person name="Kuncharoen N."/>
            <person name="Tanasupawat S."/>
            <person name="Kudo T."/>
            <person name="Ohkuma M."/>
        </authorList>
    </citation>
    <scope>NUCLEOTIDE SEQUENCE [LARGE SCALE GENOMIC DNA]</scope>
    <source>
        <strain evidence="2 3">AZ1-13</strain>
    </source>
</reference>
<dbReference type="AlphaFoldDB" id="A0A418MY03"/>
<organism evidence="2 3">
    <name type="scientific">Micromonospora radicis</name>
    <dbReference type="NCBI Taxonomy" id="1894971"/>
    <lineage>
        <taxon>Bacteria</taxon>
        <taxon>Bacillati</taxon>
        <taxon>Actinomycetota</taxon>
        <taxon>Actinomycetes</taxon>
        <taxon>Micromonosporales</taxon>
        <taxon>Micromonosporaceae</taxon>
        <taxon>Micromonospora</taxon>
    </lineage>
</organism>
<accession>A0A418MY03</accession>
<name>A0A418MY03_9ACTN</name>
<proteinExistence type="predicted"/>
<dbReference type="RefSeq" id="WP_119574111.1">
    <property type="nucleotide sequence ID" value="NZ_QXEC01000005.1"/>
</dbReference>
<dbReference type="OrthoDB" id="4299240at2"/>
<gene>
    <name evidence="2" type="ORF">D2L64_08270</name>
</gene>
<dbReference type="Proteomes" id="UP000283832">
    <property type="component" value="Unassembled WGS sequence"/>
</dbReference>
<feature type="domain" description="DUF397" evidence="1">
    <location>
        <begin position="9"/>
        <end position="64"/>
    </location>
</feature>
<dbReference type="EMBL" id="QXEC01000005">
    <property type="protein sequence ID" value="RIV39785.1"/>
    <property type="molecule type" value="Genomic_DNA"/>
</dbReference>
<dbReference type="InterPro" id="IPR007278">
    <property type="entry name" value="DUF397"/>
</dbReference>
<keyword evidence="3" id="KW-1185">Reference proteome</keyword>
<evidence type="ECO:0000313" key="2">
    <source>
        <dbReference type="EMBL" id="RIV39785.1"/>
    </source>
</evidence>
<evidence type="ECO:0000313" key="3">
    <source>
        <dbReference type="Proteomes" id="UP000283832"/>
    </source>
</evidence>
<sequence>MSGSQAEIAWHISTKSDSNGGSCVEAGPVLDGSRRVAVRDSKAREAGMIVYAAEEWAAFVAGVKGGEFGTAAS</sequence>
<protein>
    <submittedName>
        <fullName evidence="2">DUF397 domain-containing protein</fullName>
    </submittedName>
</protein>
<evidence type="ECO:0000259" key="1">
    <source>
        <dbReference type="Pfam" id="PF04149"/>
    </source>
</evidence>
<comment type="caution">
    <text evidence="2">The sequence shown here is derived from an EMBL/GenBank/DDBJ whole genome shotgun (WGS) entry which is preliminary data.</text>
</comment>
<dbReference type="Pfam" id="PF04149">
    <property type="entry name" value="DUF397"/>
    <property type="match status" value="1"/>
</dbReference>